<comment type="caution">
    <text evidence="1">The sequence shown here is derived from an EMBL/GenBank/DDBJ whole genome shotgun (WGS) entry which is preliminary data.</text>
</comment>
<gene>
    <name evidence="1" type="ORF">C8P67_103269</name>
</gene>
<organism evidence="1 2">
    <name type="scientific">Flavobacterium aquicola</name>
    <dbReference type="NCBI Taxonomy" id="1682742"/>
    <lineage>
        <taxon>Bacteria</taxon>
        <taxon>Pseudomonadati</taxon>
        <taxon>Bacteroidota</taxon>
        <taxon>Flavobacteriia</taxon>
        <taxon>Flavobacteriales</taxon>
        <taxon>Flavobacteriaceae</taxon>
        <taxon>Flavobacterium</taxon>
    </lineage>
</organism>
<dbReference type="AlphaFoldDB" id="A0A3E0EPY6"/>
<name>A0A3E0EPY6_9FLAO</name>
<dbReference type="RefSeq" id="WP_115811506.1">
    <property type="nucleotide sequence ID" value="NZ_QUNI01000003.1"/>
</dbReference>
<reference evidence="1 2" key="1">
    <citation type="submission" date="2018-08" db="EMBL/GenBank/DDBJ databases">
        <title>Genomic Encyclopedia of Archaeal and Bacterial Type Strains, Phase II (KMG-II): from individual species to whole genera.</title>
        <authorList>
            <person name="Goeker M."/>
        </authorList>
    </citation>
    <scope>NUCLEOTIDE SEQUENCE [LARGE SCALE GENOMIC DNA]</scope>
    <source>
        <strain evidence="1 2">DSM 100880</strain>
    </source>
</reference>
<dbReference type="Proteomes" id="UP000257136">
    <property type="component" value="Unassembled WGS sequence"/>
</dbReference>
<sequence length="133" mass="15314">MRAKKQTFNTFTDSDSPVNNYFNNKKRVVEAPKKESEQSLSAEMELIMKRKRSVILTIATHTGIKEADSWTKFNNWMLNSSVHKKTLNAYDYDELDDLTKQFQALKVNFENSAEKMGTKAWHHATGIPKPSTN</sequence>
<protein>
    <submittedName>
        <fullName evidence="1">Uncharacterized protein</fullName>
    </submittedName>
</protein>
<dbReference type="OrthoDB" id="1451383at2"/>
<accession>A0A3E0EPY6</accession>
<evidence type="ECO:0000313" key="1">
    <source>
        <dbReference type="EMBL" id="REH00293.1"/>
    </source>
</evidence>
<proteinExistence type="predicted"/>
<dbReference type="EMBL" id="QUNI01000003">
    <property type="protein sequence ID" value="REH00293.1"/>
    <property type="molecule type" value="Genomic_DNA"/>
</dbReference>
<evidence type="ECO:0000313" key="2">
    <source>
        <dbReference type="Proteomes" id="UP000257136"/>
    </source>
</evidence>
<keyword evidence="2" id="KW-1185">Reference proteome</keyword>